<keyword evidence="3" id="KW-0328">Glycosyltransferase</keyword>
<evidence type="ECO:0000256" key="1">
    <source>
        <dbReference type="ARBA" id="ARBA00001478"/>
    </source>
</evidence>
<dbReference type="InterPro" id="IPR013534">
    <property type="entry name" value="Starch_synth_cat_dom"/>
</dbReference>
<name>A0A934VTD0_9BACT</name>
<evidence type="ECO:0000259" key="5">
    <source>
        <dbReference type="Pfam" id="PF00534"/>
    </source>
</evidence>
<accession>A0A934VTD0</accession>
<evidence type="ECO:0000256" key="3">
    <source>
        <dbReference type="ARBA" id="ARBA00022676"/>
    </source>
</evidence>
<dbReference type="InterPro" id="IPR001296">
    <property type="entry name" value="Glyco_trans_1"/>
</dbReference>
<dbReference type="Gene3D" id="3.40.50.2000">
    <property type="entry name" value="Glycogen Phosphorylase B"/>
    <property type="match status" value="2"/>
</dbReference>
<comment type="caution">
    <text evidence="7">The sequence shown here is derived from an EMBL/GenBank/DDBJ whole genome shotgun (WGS) entry which is preliminary data.</text>
</comment>
<evidence type="ECO:0000313" key="8">
    <source>
        <dbReference type="Proteomes" id="UP000603141"/>
    </source>
</evidence>
<feature type="domain" description="Glycosyl transferase family 1" evidence="5">
    <location>
        <begin position="313"/>
        <end position="464"/>
    </location>
</feature>
<dbReference type="AlphaFoldDB" id="A0A934VTD0"/>
<feature type="domain" description="Starch synthase catalytic" evidence="6">
    <location>
        <begin position="54"/>
        <end position="245"/>
    </location>
</feature>
<evidence type="ECO:0000313" key="7">
    <source>
        <dbReference type="EMBL" id="MBK1881362.1"/>
    </source>
</evidence>
<comment type="catalytic activity">
    <reaction evidence="1">
        <text>[(1-&gt;4)-alpha-D-glucosyl](n) + ADP-alpha-D-glucose = [(1-&gt;4)-alpha-D-glucosyl](n+1) + ADP + H(+)</text>
        <dbReference type="Rhea" id="RHEA:18189"/>
        <dbReference type="Rhea" id="RHEA-COMP:9584"/>
        <dbReference type="Rhea" id="RHEA-COMP:9587"/>
        <dbReference type="ChEBI" id="CHEBI:15378"/>
        <dbReference type="ChEBI" id="CHEBI:15444"/>
        <dbReference type="ChEBI" id="CHEBI:57498"/>
        <dbReference type="ChEBI" id="CHEBI:456216"/>
        <dbReference type="EC" id="2.4.1.21"/>
    </reaction>
</comment>
<evidence type="ECO:0000259" key="6">
    <source>
        <dbReference type="Pfam" id="PF08323"/>
    </source>
</evidence>
<dbReference type="EC" id="2.4.1.21" evidence="2"/>
<dbReference type="SUPFAM" id="SSF53756">
    <property type="entry name" value="UDP-Glycosyltransferase/glycogen phosphorylase"/>
    <property type="match status" value="1"/>
</dbReference>
<dbReference type="RefSeq" id="WP_200267483.1">
    <property type="nucleotide sequence ID" value="NZ_JAENIJ010000003.1"/>
</dbReference>
<reference evidence="7" key="1">
    <citation type="submission" date="2021-01" db="EMBL/GenBank/DDBJ databases">
        <title>Modified the classification status of verrucomicrobia.</title>
        <authorList>
            <person name="Feng X."/>
        </authorList>
    </citation>
    <scope>NUCLEOTIDE SEQUENCE</scope>
    <source>
        <strain evidence="7">KCTC 22041</strain>
    </source>
</reference>
<dbReference type="Pfam" id="PF00534">
    <property type="entry name" value="Glycos_transf_1"/>
    <property type="match status" value="1"/>
</dbReference>
<organism evidence="7 8">
    <name type="scientific">Luteolibacter pohnpeiensis</name>
    <dbReference type="NCBI Taxonomy" id="454153"/>
    <lineage>
        <taxon>Bacteria</taxon>
        <taxon>Pseudomonadati</taxon>
        <taxon>Verrucomicrobiota</taxon>
        <taxon>Verrucomicrobiia</taxon>
        <taxon>Verrucomicrobiales</taxon>
        <taxon>Verrucomicrobiaceae</taxon>
        <taxon>Luteolibacter</taxon>
    </lineage>
</organism>
<dbReference type="Proteomes" id="UP000603141">
    <property type="component" value="Unassembled WGS sequence"/>
</dbReference>
<sequence>MAAIRTLEHLAQSEIISREVNRPLITLKKRRPRILLVTPELNGGRRIGGEGQPGPRAKAGGLADVCTLLVDSLSDMGADVHVAMPHFRHMFESRTQFSRKLHLSQDREFFYRRSVYEGSAESNRKAALVFQRDVIHHILPKVKPDIVHCHDWMTGLVPAAAKTMGIRSLFTIHNVHDEKATLAEIEDRGIDAAGFWQHLHYSHFPTCYDETRGSNPVNFMASAIHAADTVNTVSETFLREMTEGRHASAWGIVDVLRAKFAYGEAEGIINAPDDSWSPRQDDALARSYDSRSHAEGKAVNKRRLQQLCGLEEDPEAPVLFWPSRLDPVQKGCQLLSDILFKVVSDYMALGLQVVFVADGPFREHFDRIADVHGMRNRVGVMPFNDALSRLAFAGSDFVLMPSAYEPCGLAQMVGLKYGTLPIVHQTGGLKDTVTHLDVAKNLGNGFVFENHDCNGLRWAIDEAMRFFIRSAPDRDRQVRRIMDESERDFSSTKTLESYVKVYEKLAGRPLFA</sequence>
<dbReference type="Pfam" id="PF08323">
    <property type="entry name" value="Glyco_transf_5"/>
    <property type="match status" value="1"/>
</dbReference>
<gene>
    <name evidence="7" type="ORF">JIN85_02980</name>
</gene>
<keyword evidence="8" id="KW-1185">Reference proteome</keyword>
<dbReference type="EMBL" id="JAENIJ010000003">
    <property type="protein sequence ID" value="MBK1881362.1"/>
    <property type="molecule type" value="Genomic_DNA"/>
</dbReference>
<proteinExistence type="predicted"/>
<keyword evidence="4" id="KW-0808">Transferase</keyword>
<evidence type="ECO:0000256" key="4">
    <source>
        <dbReference type="ARBA" id="ARBA00022679"/>
    </source>
</evidence>
<dbReference type="GO" id="GO:0009011">
    <property type="term" value="F:alpha-1,4-glucan glucosyltransferase (ADP-glucose donor) activity"/>
    <property type="evidence" value="ECO:0007669"/>
    <property type="project" value="UniProtKB-EC"/>
</dbReference>
<dbReference type="PANTHER" id="PTHR45825">
    <property type="entry name" value="GRANULE-BOUND STARCH SYNTHASE 1, CHLOROPLASTIC/AMYLOPLASTIC"/>
    <property type="match status" value="1"/>
</dbReference>
<protein>
    <recommendedName>
        <fullName evidence="2">starch synthase</fullName>
        <ecNumber evidence="2">2.4.1.21</ecNumber>
    </recommendedName>
</protein>
<evidence type="ECO:0000256" key="2">
    <source>
        <dbReference type="ARBA" id="ARBA00012588"/>
    </source>
</evidence>
<dbReference type="PANTHER" id="PTHR45825:SF11">
    <property type="entry name" value="ALPHA AMYLASE DOMAIN-CONTAINING PROTEIN"/>
    <property type="match status" value="1"/>
</dbReference>